<dbReference type="EMBL" id="FNVP01000002">
    <property type="protein sequence ID" value="SEF73684.1"/>
    <property type="molecule type" value="Genomic_DNA"/>
</dbReference>
<evidence type="ECO:0000313" key="2">
    <source>
        <dbReference type="EMBL" id="SEF73684.1"/>
    </source>
</evidence>
<proteinExistence type="predicted"/>
<sequence>MKKNYSAKKVLQACLLFFMIITTNLFAQVGIGTSTPNASSILDLTSSTQGLLTPRMTTAQRIAISSPADGLMVYDTDLKSFFHYDTSISAWDKINTDANYGRTKFKRIKSTDVLATVLAAEKSAGGDKYRLDTGTLYEINGTINLDWPIELNNAYVIGLDSGEDKLVKASGDLFVGTTGGSIRGLTLVASAGNVFNISGPEAIGAQTQNLILRDGVIANSANVGLIKGFSMVFVSIIQYVGNAKGIIYQDIKKLLINNAGWFGGSLPLGNSGTYETIQGTFDLVQKQGGFSEVSGTSVGFDVSSNPTITGDAVMETVVFTGLGKYVNGYAAGSYTGYNFNGFWSVRSTGIPNEGDSFTTGNLYLNRAATPVAAIQFTDPGVAYKIPGTTIATNLFRMDGATNNRLLYLGRKSRTFTVTASVSFEGANGNTDLLFYFVKFASDGNTSKPITSSETFIDSNTANVQSFSVSGTINLVNGEYVELYAQRLNGTNKIFTFRSYNMSMK</sequence>
<evidence type="ECO:0008006" key="4">
    <source>
        <dbReference type="Google" id="ProtNLM"/>
    </source>
</evidence>
<evidence type="ECO:0000313" key="3">
    <source>
        <dbReference type="Proteomes" id="UP000236737"/>
    </source>
</evidence>
<dbReference type="AlphaFoldDB" id="A0A1H5UF81"/>
<dbReference type="Proteomes" id="UP000236737">
    <property type="component" value="Unassembled WGS sequence"/>
</dbReference>
<reference evidence="3" key="1">
    <citation type="submission" date="2016-10" db="EMBL/GenBank/DDBJ databases">
        <authorList>
            <person name="Varghese N."/>
            <person name="Submissions S."/>
        </authorList>
    </citation>
    <scope>NUCLEOTIDE SEQUENCE [LARGE SCALE GENOMIC DNA]</scope>
    <source>
        <strain evidence="3">CGMCC 1.9230</strain>
    </source>
</reference>
<gene>
    <name evidence="2" type="ORF">SAMN04488130_102233</name>
</gene>
<accession>A0A1H5UF81</accession>
<name>A0A1H5UF81_9FLAO</name>
<feature type="chain" id="PRO_5009286138" description="Cell wall anchor protein" evidence="1">
    <location>
        <begin position="28"/>
        <end position="504"/>
    </location>
</feature>
<keyword evidence="3" id="KW-1185">Reference proteome</keyword>
<keyword evidence="1" id="KW-0732">Signal</keyword>
<evidence type="ECO:0000256" key="1">
    <source>
        <dbReference type="SAM" id="SignalP"/>
    </source>
</evidence>
<protein>
    <recommendedName>
        <fullName evidence="4">Cell wall anchor protein</fullName>
    </recommendedName>
</protein>
<organism evidence="2 3">
    <name type="scientific">Flavobacterium urumqiense</name>
    <dbReference type="NCBI Taxonomy" id="935224"/>
    <lineage>
        <taxon>Bacteria</taxon>
        <taxon>Pseudomonadati</taxon>
        <taxon>Bacteroidota</taxon>
        <taxon>Flavobacteriia</taxon>
        <taxon>Flavobacteriales</taxon>
        <taxon>Flavobacteriaceae</taxon>
        <taxon>Flavobacterium</taxon>
    </lineage>
</organism>
<feature type="signal peptide" evidence="1">
    <location>
        <begin position="1"/>
        <end position="27"/>
    </location>
</feature>
<dbReference type="RefSeq" id="WP_103998984.1">
    <property type="nucleotide sequence ID" value="NZ_FNVP01000002.1"/>
</dbReference>
<dbReference type="OrthoDB" id="581140at2"/>